<dbReference type="PANTHER" id="PTHR10696">
    <property type="entry name" value="GAMMA-BUTYROBETAINE HYDROXYLASE-RELATED"/>
    <property type="match status" value="1"/>
</dbReference>
<dbReference type="Gene3D" id="3.60.130.10">
    <property type="entry name" value="Clavaminate synthase-like"/>
    <property type="match status" value="1"/>
</dbReference>
<gene>
    <name evidence="5" type="ORF">MARGE09_P0663</name>
</gene>
<accession>A0AAN1WF68</accession>
<dbReference type="PANTHER" id="PTHR10696:SF56">
    <property type="entry name" value="TAUD_TFDA-LIKE DOMAIN-CONTAINING PROTEIN"/>
    <property type="match status" value="1"/>
</dbReference>
<protein>
    <recommendedName>
        <fullName evidence="4">TauD/TfdA-like domain-containing protein</fullName>
    </recommendedName>
</protein>
<sequence length="336" mass="38568">MTYDIQRISGASAWEPRALEQDDRWKYKLTEHDIREINIALSKIQKLNVGEEKINPDTFELPLLSAKLSEFSDAIENDMGIIVLKGLPVEHYSKEELKTIFLGIGSHFGYQLPQSLGGELLQEVFNRGENLYANTGRGTNTSDKLPWHTDRSDIVSLLCVNRSETGGESKLASLTNVYNKIKEERPDLAEVLCTDFYHGRAPFESKDLSPWYKLPIFTEYEGKFASRYLRRFVELGQEYPEVPRFSDKQIEALDYLDKRLDDNDVCFYLPFEVGDMQIINNFTICHSRNTYTDSPEKTRFLMRLWLASYKGRALAPEFQSLYGTTEGGVIRGGILL</sequence>
<name>A0AAN1WF68_9GAMM</name>
<dbReference type="InterPro" id="IPR050411">
    <property type="entry name" value="AlphaKG_dependent_hydroxylases"/>
</dbReference>
<keyword evidence="2" id="KW-0560">Oxidoreductase</keyword>
<evidence type="ECO:0000256" key="1">
    <source>
        <dbReference type="ARBA" id="ARBA00001954"/>
    </source>
</evidence>
<keyword evidence="3" id="KW-0045">Antibiotic biosynthesis</keyword>
<dbReference type="RefSeq" id="WP_236985962.1">
    <property type="nucleotide sequence ID" value="NZ_AP023086.1"/>
</dbReference>
<dbReference type="GO" id="GO:0017000">
    <property type="term" value="P:antibiotic biosynthetic process"/>
    <property type="evidence" value="ECO:0007669"/>
    <property type="project" value="UniProtKB-KW"/>
</dbReference>
<dbReference type="Pfam" id="PF02668">
    <property type="entry name" value="TauD"/>
    <property type="match status" value="1"/>
</dbReference>
<evidence type="ECO:0000256" key="2">
    <source>
        <dbReference type="ARBA" id="ARBA00023002"/>
    </source>
</evidence>
<dbReference type="EMBL" id="AP023086">
    <property type="protein sequence ID" value="BCD96463.1"/>
    <property type="molecule type" value="Genomic_DNA"/>
</dbReference>
<dbReference type="InterPro" id="IPR042098">
    <property type="entry name" value="TauD-like_sf"/>
</dbReference>
<evidence type="ECO:0000313" key="6">
    <source>
        <dbReference type="Proteomes" id="UP001320119"/>
    </source>
</evidence>
<dbReference type="GO" id="GO:0016706">
    <property type="term" value="F:2-oxoglutarate-dependent dioxygenase activity"/>
    <property type="evidence" value="ECO:0007669"/>
    <property type="project" value="UniProtKB-ARBA"/>
</dbReference>
<proteinExistence type="predicted"/>
<dbReference type="SUPFAM" id="SSF51197">
    <property type="entry name" value="Clavaminate synthase-like"/>
    <property type="match status" value="1"/>
</dbReference>
<reference evidence="5 6" key="1">
    <citation type="journal article" date="2022" name="IScience">
        <title>An ultrasensitive nanofiber-based assay for enzymatic hydrolysis and deep-sea microbial degradation of cellulose.</title>
        <authorList>
            <person name="Tsudome M."/>
            <person name="Tachioka M."/>
            <person name="Miyazaki M."/>
            <person name="Uchimura K."/>
            <person name="Tsuda M."/>
            <person name="Takaki Y."/>
            <person name="Deguchi S."/>
        </authorList>
    </citation>
    <scope>NUCLEOTIDE SEQUENCE [LARGE SCALE GENOMIC DNA]</scope>
    <source>
        <strain evidence="5 6">GE09</strain>
    </source>
</reference>
<organism evidence="5 6">
    <name type="scientific">Marinagarivorans cellulosilyticus</name>
    <dbReference type="NCBI Taxonomy" id="2721545"/>
    <lineage>
        <taxon>Bacteria</taxon>
        <taxon>Pseudomonadati</taxon>
        <taxon>Pseudomonadota</taxon>
        <taxon>Gammaproteobacteria</taxon>
        <taxon>Cellvibrionales</taxon>
        <taxon>Cellvibrionaceae</taxon>
        <taxon>Marinagarivorans</taxon>
    </lineage>
</organism>
<dbReference type="Proteomes" id="UP001320119">
    <property type="component" value="Chromosome"/>
</dbReference>
<comment type="cofactor">
    <cofactor evidence="1">
        <name>Fe(2+)</name>
        <dbReference type="ChEBI" id="CHEBI:29033"/>
    </cofactor>
</comment>
<evidence type="ECO:0000256" key="3">
    <source>
        <dbReference type="ARBA" id="ARBA00023194"/>
    </source>
</evidence>
<dbReference type="KEGG" id="marq:MARGE09_P0663"/>
<feature type="domain" description="TauD/TfdA-like" evidence="4">
    <location>
        <begin position="54"/>
        <end position="305"/>
    </location>
</feature>
<evidence type="ECO:0000259" key="4">
    <source>
        <dbReference type="Pfam" id="PF02668"/>
    </source>
</evidence>
<dbReference type="AlphaFoldDB" id="A0AAN1WF68"/>
<evidence type="ECO:0000313" key="5">
    <source>
        <dbReference type="EMBL" id="BCD96463.1"/>
    </source>
</evidence>
<keyword evidence="6" id="KW-1185">Reference proteome</keyword>
<dbReference type="InterPro" id="IPR003819">
    <property type="entry name" value="TauD/TfdA-like"/>
</dbReference>